<keyword evidence="3" id="KW-0342">GTP-binding</keyword>
<feature type="transmembrane region" description="Helical" evidence="4">
    <location>
        <begin position="243"/>
        <end position="265"/>
    </location>
</feature>
<dbReference type="SUPFAM" id="SSF52540">
    <property type="entry name" value="P-loop containing nucleoside triphosphate hydrolases"/>
    <property type="match status" value="1"/>
</dbReference>
<evidence type="ECO:0000313" key="6">
    <source>
        <dbReference type="Ensembl" id="ENSNMLP00000036172.1"/>
    </source>
</evidence>
<comment type="similarity">
    <text evidence="1">Belongs to the TRAFAC class TrmE-Era-EngA-EngB-Septin-like GTPase superfamily. AIG1/Toc34/Toc159-like paraseptin GTPase family. IAN subfamily.</text>
</comment>
<keyword evidence="7" id="KW-1185">Reference proteome</keyword>
<keyword evidence="4" id="KW-0812">Transmembrane</keyword>
<dbReference type="Proteomes" id="UP000694523">
    <property type="component" value="Unplaced"/>
</dbReference>
<evidence type="ECO:0000256" key="4">
    <source>
        <dbReference type="SAM" id="Phobius"/>
    </source>
</evidence>
<sequence>MTFLDPVWLNSWFQGATLLQDKCHVVSDLVFLLGKTGSGKSSLANTIFREDHVFTVNDTPNSGTSVCKSVTRKVHGRDLTLIDTPGLFDTDPNSSAFSSEIMHLLKECAPGPHAFLLVLKVEKYTAQEQAVVDLILQYFSPEALRYTTVVFTHGDNLPPSKRIEDWARENNALRDLLKKCGNRCHVVDNRYWKDQEIYRNNQNQVQDLLNTIDRAVAANGGSYFTNDLLQNRSLWIRFKDAPVGFQIAAILGVAAVGCLLLYVCVPWAQVCEWVKLGVKNGTGWIWQNLQTTDDVKESVEYLAQLQLLFQGVNKLSGAVMVSSGSSCTIL</sequence>
<dbReference type="PANTHER" id="PTHR10903:SF62">
    <property type="entry name" value="GTPASE IMAP FAMILY MEMBER 4-LIKE-RELATED"/>
    <property type="match status" value="1"/>
</dbReference>
<keyword evidence="4" id="KW-1133">Transmembrane helix</keyword>
<dbReference type="InterPro" id="IPR006703">
    <property type="entry name" value="G_AIG1"/>
</dbReference>
<evidence type="ECO:0000256" key="3">
    <source>
        <dbReference type="ARBA" id="ARBA00023134"/>
    </source>
</evidence>
<feature type="domain" description="AIG1-type G" evidence="5">
    <location>
        <begin position="25"/>
        <end position="233"/>
    </location>
</feature>
<evidence type="ECO:0000313" key="7">
    <source>
        <dbReference type="Proteomes" id="UP000694523"/>
    </source>
</evidence>
<reference evidence="6" key="1">
    <citation type="submission" date="2025-08" db="UniProtKB">
        <authorList>
            <consortium name="Ensembl"/>
        </authorList>
    </citation>
    <scope>IDENTIFICATION</scope>
</reference>
<name>A0A8C6WW91_9GOBI</name>
<protein>
    <recommendedName>
        <fullName evidence="5">AIG1-type G domain-containing protein</fullName>
    </recommendedName>
</protein>
<evidence type="ECO:0000259" key="5">
    <source>
        <dbReference type="PROSITE" id="PS51720"/>
    </source>
</evidence>
<dbReference type="GO" id="GO:0005525">
    <property type="term" value="F:GTP binding"/>
    <property type="evidence" value="ECO:0007669"/>
    <property type="project" value="UniProtKB-KW"/>
</dbReference>
<dbReference type="InterPro" id="IPR027417">
    <property type="entry name" value="P-loop_NTPase"/>
</dbReference>
<dbReference type="AlphaFoldDB" id="A0A8C6WW91"/>
<dbReference type="PROSITE" id="PS51720">
    <property type="entry name" value="G_AIG1"/>
    <property type="match status" value="1"/>
</dbReference>
<dbReference type="Pfam" id="PF04548">
    <property type="entry name" value="AIG1"/>
    <property type="match status" value="1"/>
</dbReference>
<keyword evidence="4" id="KW-0472">Membrane</keyword>
<organism evidence="6 7">
    <name type="scientific">Neogobius melanostomus</name>
    <name type="common">round goby</name>
    <dbReference type="NCBI Taxonomy" id="47308"/>
    <lineage>
        <taxon>Eukaryota</taxon>
        <taxon>Metazoa</taxon>
        <taxon>Chordata</taxon>
        <taxon>Craniata</taxon>
        <taxon>Vertebrata</taxon>
        <taxon>Euteleostomi</taxon>
        <taxon>Actinopterygii</taxon>
        <taxon>Neopterygii</taxon>
        <taxon>Teleostei</taxon>
        <taxon>Neoteleostei</taxon>
        <taxon>Acanthomorphata</taxon>
        <taxon>Gobiaria</taxon>
        <taxon>Gobiiformes</taxon>
        <taxon>Gobioidei</taxon>
        <taxon>Gobiidae</taxon>
        <taxon>Benthophilinae</taxon>
        <taxon>Neogobiini</taxon>
        <taxon>Neogobius</taxon>
    </lineage>
</organism>
<reference evidence="6" key="2">
    <citation type="submission" date="2025-09" db="UniProtKB">
        <authorList>
            <consortium name="Ensembl"/>
        </authorList>
    </citation>
    <scope>IDENTIFICATION</scope>
</reference>
<dbReference type="FunFam" id="3.40.50.300:FF:000366">
    <property type="entry name" value="GTPase, IMAP family member 2"/>
    <property type="match status" value="1"/>
</dbReference>
<evidence type="ECO:0000256" key="2">
    <source>
        <dbReference type="ARBA" id="ARBA00022741"/>
    </source>
</evidence>
<evidence type="ECO:0000256" key="1">
    <source>
        <dbReference type="ARBA" id="ARBA00008535"/>
    </source>
</evidence>
<dbReference type="InterPro" id="IPR045058">
    <property type="entry name" value="GIMA/IAN/Toc"/>
</dbReference>
<keyword evidence="2" id="KW-0547">Nucleotide-binding</keyword>
<dbReference type="PANTHER" id="PTHR10903">
    <property type="entry name" value="GTPASE, IMAP FAMILY MEMBER-RELATED"/>
    <property type="match status" value="1"/>
</dbReference>
<accession>A0A8C6WW91</accession>
<dbReference type="Ensembl" id="ENSNMLT00000040311.1">
    <property type="protein sequence ID" value="ENSNMLP00000036172.1"/>
    <property type="gene ID" value="ENSNMLG00000022467.1"/>
</dbReference>
<proteinExistence type="inferred from homology"/>
<dbReference type="Gene3D" id="3.40.50.300">
    <property type="entry name" value="P-loop containing nucleotide triphosphate hydrolases"/>
    <property type="match status" value="1"/>
</dbReference>